<organism evidence="1">
    <name type="scientific">marine sediment metagenome</name>
    <dbReference type="NCBI Taxonomy" id="412755"/>
    <lineage>
        <taxon>unclassified sequences</taxon>
        <taxon>metagenomes</taxon>
        <taxon>ecological metagenomes</taxon>
    </lineage>
</organism>
<name>X1MZL7_9ZZZZ</name>
<gene>
    <name evidence="1" type="ORF">S06H3_08851</name>
</gene>
<sequence>ITKNSIPVEISYPEDEQIIEDFTNINGLVLDPIMGDSYDFEKYALWYKEGQGEVLETEFYDPSLEGWKKSEFDSELVVPVHLQDENDPDYPNSNVSYYPVINETIGYFNIDNLGLNLDDWVTLLLIAYDKNTPANYQLDYISIQYGTMGAGDTDYPIVTILNPDIEFTVNTRDEEYYINYNLDLNGTESADIIVDIIKLESGNPKEVVFHRKVTAQTGDGDPQTIDGTVIWKGKRGEDQSEFAPYVGDTHIYIDVLPPKPPVLISPSDNYKTDNLKPEFRWDYTEDDISGVDKYILQIDDDINFSSPIEVELSNLEIFYTPPDDL</sequence>
<protein>
    <submittedName>
        <fullName evidence="1">Uncharacterized protein</fullName>
    </submittedName>
</protein>
<reference evidence="1" key="1">
    <citation type="journal article" date="2014" name="Front. Microbiol.">
        <title>High frequency of phylogenetically diverse reductive dehalogenase-homologous genes in deep subseafloor sedimentary metagenomes.</title>
        <authorList>
            <person name="Kawai M."/>
            <person name="Futagami T."/>
            <person name="Toyoda A."/>
            <person name="Takaki Y."/>
            <person name="Nishi S."/>
            <person name="Hori S."/>
            <person name="Arai W."/>
            <person name="Tsubouchi T."/>
            <person name="Morono Y."/>
            <person name="Uchiyama I."/>
            <person name="Ito T."/>
            <person name="Fujiyama A."/>
            <person name="Inagaki F."/>
            <person name="Takami H."/>
        </authorList>
    </citation>
    <scope>NUCLEOTIDE SEQUENCE</scope>
    <source>
        <strain evidence="1">Expedition CK06-06</strain>
    </source>
</reference>
<dbReference type="AlphaFoldDB" id="X1MZL7"/>
<proteinExistence type="predicted"/>
<evidence type="ECO:0000313" key="1">
    <source>
        <dbReference type="EMBL" id="GAI11814.1"/>
    </source>
</evidence>
<feature type="non-terminal residue" evidence="1">
    <location>
        <position position="325"/>
    </location>
</feature>
<dbReference type="Gene3D" id="2.60.40.10">
    <property type="entry name" value="Immunoglobulins"/>
    <property type="match status" value="1"/>
</dbReference>
<dbReference type="EMBL" id="BARV01003795">
    <property type="protein sequence ID" value="GAI11814.1"/>
    <property type="molecule type" value="Genomic_DNA"/>
</dbReference>
<feature type="non-terminal residue" evidence="1">
    <location>
        <position position="1"/>
    </location>
</feature>
<comment type="caution">
    <text evidence="1">The sequence shown here is derived from an EMBL/GenBank/DDBJ whole genome shotgun (WGS) entry which is preliminary data.</text>
</comment>
<dbReference type="InterPro" id="IPR013783">
    <property type="entry name" value="Ig-like_fold"/>
</dbReference>
<accession>X1MZL7</accession>